<organism evidence="2 3">
    <name type="scientific">Mycena belliarum</name>
    <dbReference type="NCBI Taxonomy" id="1033014"/>
    <lineage>
        <taxon>Eukaryota</taxon>
        <taxon>Fungi</taxon>
        <taxon>Dikarya</taxon>
        <taxon>Basidiomycota</taxon>
        <taxon>Agaricomycotina</taxon>
        <taxon>Agaricomycetes</taxon>
        <taxon>Agaricomycetidae</taxon>
        <taxon>Agaricales</taxon>
        <taxon>Marasmiineae</taxon>
        <taxon>Mycenaceae</taxon>
        <taxon>Mycena</taxon>
    </lineage>
</organism>
<evidence type="ECO:0000259" key="1">
    <source>
        <dbReference type="PROSITE" id="PS50097"/>
    </source>
</evidence>
<evidence type="ECO:0000313" key="3">
    <source>
        <dbReference type="Proteomes" id="UP001222325"/>
    </source>
</evidence>
<dbReference type="PROSITE" id="PS50097">
    <property type="entry name" value="BTB"/>
    <property type="match status" value="1"/>
</dbReference>
<dbReference type="EMBL" id="JARJCN010000048">
    <property type="protein sequence ID" value="KAJ7081798.1"/>
    <property type="molecule type" value="Genomic_DNA"/>
</dbReference>
<dbReference type="Pfam" id="PF00651">
    <property type="entry name" value="BTB"/>
    <property type="match status" value="1"/>
</dbReference>
<gene>
    <name evidence="2" type="ORF">B0H15DRAFT_445818</name>
</gene>
<name>A0AAD6U0D3_9AGAR</name>
<dbReference type="SMART" id="SM00225">
    <property type="entry name" value="BTB"/>
    <property type="match status" value="1"/>
</dbReference>
<dbReference type="InterPro" id="IPR000210">
    <property type="entry name" value="BTB/POZ_dom"/>
</dbReference>
<reference evidence="2" key="1">
    <citation type="submission" date="2023-03" db="EMBL/GenBank/DDBJ databases">
        <title>Massive genome expansion in bonnet fungi (Mycena s.s.) driven by repeated elements and novel gene families across ecological guilds.</title>
        <authorList>
            <consortium name="Lawrence Berkeley National Laboratory"/>
            <person name="Harder C.B."/>
            <person name="Miyauchi S."/>
            <person name="Viragh M."/>
            <person name="Kuo A."/>
            <person name="Thoen E."/>
            <person name="Andreopoulos B."/>
            <person name="Lu D."/>
            <person name="Skrede I."/>
            <person name="Drula E."/>
            <person name="Henrissat B."/>
            <person name="Morin E."/>
            <person name="Kohler A."/>
            <person name="Barry K."/>
            <person name="LaButti K."/>
            <person name="Morin E."/>
            <person name="Salamov A."/>
            <person name="Lipzen A."/>
            <person name="Mereny Z."/>
            <person name="Hegedus B."/>
            <person name="Baldrian P."/>
            <person name="Stursova M."/>
            <person name="Weitz H."/>
            <person name="Taylor A."/>
            <person name="Grigoriev I.V."/>
            <person name="Nagy L.G."/>
            <person name="Martin F."/>
            <person name="Kauserud H."/>
        </authorList>
    </citation>
    <scope>NUCLEOTIDE SEQUENCE</scope>
    <source>
        <strain evidence="2">CBHHK173m</strain>
    </source>
</reference>
<sequence>MASSPPAKRQRRDTEITHSDIWHRDGSVVLQAGNKQFRVHWGLLSRHSAFFRDLEGLPQPPDQPSVEGCPVIELSDTAEDVECVLETLYDPLLLTQTALPLPTIASHIRFCRKFDLTNILHSVVQRIVHENPRTLKAYAGLMKGRSYSPTRISHSPGLSIDTVIVARENNLLSVLPCAYLRVILSCSRAQIFNGVRRKDGTLAILPPSDQRLCSLGHADILRDQWNDGNPLGWALFFRNHATNGTILSLGSKPLIWNKLCEPCMNAATRKMSAGRQKMWDSLPPWAELKDDL</sequence>
<protein>
    <recommendedName>
        <fullName evidence="1">BTB domain-containing protein</fullName>
    </recommendedName>
</protein>
<comment type="caution">
    <text evidence="2">The sequence shown here is derived from an EMBL/GenBank/DDBJ whole genome shotgun (WGS) entry which is preliminary data.</text>
</comment>
<dbReference type="CDD" id="cd18186">
    <property type="entry name" value="BTB_POZ_ZBTB_KLHL-like"/>
    <property type="match status" value="1"/>
</dbReference>
<keyword evidence="3" id="KW-1185">Reference proteome</keyword>
<accession>A0AAD6U0D3</accession>
<dbReference type="Proteomes" id="UP001222325">
    <property type="component" value="Unassembled WGS sequence"/>
</dbReference>
<dbReference type="AlphaFoldDB" id="A0AAD6U0D3"/>
<proteinExistence type="predicted"/>
<feature type="domain" description="BTB" evidence="1">
    <location>
        <begin position="26"/>
        <end position="90"/>
    </location>
</feature>
<evidence type="ECO:0000313" key="2">
    <source>
        <dbReference type="EMBL" id="KAJ7081798.1"/>
    </source>
</evidence>